<dbReference type="InterPro" id="IPR036188">
    <property type="entry name" value="FAD/NAD-bd_sf"/>
</dbReference>
<dbReference type="EMBL" id="CP048209">
    <property type="protein sequence ID" value="QHT63628.1"/>
    <property type="molecule type" value="Genomic_DNA"/>
</dbReference>
<dbReference type="GO" id="GO:0016491">
    <property type="term" value="F:oxidoreductase activity"/>
    <property type="evidence" value="ECO:0007669"/>
    <property type="project" value="InterPro"/>
</dbReference>
<sequence>MHQAGTVVIGGGLAGLLAAIGAAQAGRQVVLLERSAHTGGRGISVHKNGARLNLGGHALYRGGAAYANLQRLGVKLDGGTPSTAGEALWKNGLAPLPADPFRLLTSKLFRFSGKIELGRLLMRLGSAEPSALGNVSLRQWAEAEVRDPMARHMFYSLCRTATYGRDIDYQLARAVLRQVRLALKDGVRYLDGGWQSLIDQLQALAVRSGVAIRTRASAEAIVHENGAVRGVSTGSGELIPADSVISTLPPGDSFRLVAGAANTALSRWTEDARPITAACLDLALRRLPTPGRDLVMGLDQPLFFSNHSRAAKLSDNGTIVTHLIKYNAPGEQSPQADEELLTRTMDMLHPGWEQLTAAKQFLPSITVVHDYPHIARRDPSPGPAVPEIRGLYVAGDWASHDEMLADAAAASAERAVAQLLKDAKAGLIRKPTAADAAIPV</sequence>
<dbReference type="Gene3D" id="3.90.660.50">
    <property type="match status" value="1"/>
</dbReference>
<dbReference type="Proteomes" id="UP000476064">
    <property type="component" value="Chromosome"/>
</dbReference>
<dbReference type="KEGG" id="plyc:GXP70_29190"/>
<evidence type="ECO:0000313" key="3">
    <source>
        <dbReference type="EMBL" id="QHT63628.1"/>
    </source>
</evidence>
<dbReference type="SUPFAM" id="SSF51905">
    <property type="entry name" value="FAD/NAD(P)-binding domain"/>
    <property type="match status" value="1"/>
</dbReference>
<keyword evidence="4" id="KW-1185">Reference proteome</keyword>
<evidence type="ECO:0000259" key="2">
    <source>
        <dbReference type="Pfam" id="PF01593"/>
    </source>
</evidence>
<dbReference type="PANTHER" id="PTHR43734">
    <property type="entry name" value="PHYTOENE DESATURASE"/>
    <property type="match status" value="1"/>
</dbReference>
<evidence type="ECO:0000313" key="4">
    <source>
        <dbReference type="Proteomes" id="UP000476064"/>
    </source>
</evidence>
<accession>A0A6C0G2D3</accession>
<organism evidence="3 4">
    <name type="scientific">Paenibacillus lycopersici</name>
    <dbReference type="NCBI Taxonomy" id="2704462"/>
    <lineage>
        <taxon>Bacteria</taxon>
        <taxon>Bacillati</taxon>
        <taxon>Bacillota</taxon>
        <taxon>Bacilli</taxon>
        <taxon>Bacillales</taxon>
        <taxon>Paenibacillaceae</taxon>
        <taxon>Paenibacillus</taxon>
    </lineage>
</organism>
<dbReference type="AlphaFoldDB" id="A0A6C0G2D3"/>
<dbReference type="Gene3D" id="3.50.50.60">
    <property type="entry name" value="FAD/NAD(P)-binding domain"/>
    <property type="match status" value="1"/>
</dbReference>
<proteinExistence type="inferred from homology"/>
<protein>
    <submittedName>
        <fullName evidence="3">FAD-dependent oxidoreductase</fullName>
    </submittedName>
</protein>
<dbReference type="RefSeq" id="WP_162360187.1">
    <property type="nucleotide sequence ID" value="NZ_CP048209.1"/>
</dbReference>
<feature type="domain" description="Amine oxidase" evidence="2">
    <location>
        <begin position="13"/>
        <end position="420"/>
    </location>
</feature>
<dbReference type="Pfam" id="PF01593">
    <property type="entry name" value="Amino_oxidase"/>
    <property type="match status" value="1"/>
</dbReference>
<reference evidence="3 4" key="1">
    <citation type="submission" date="2020-01" db="EMBL/GenBank/DDBJ databases">
        <title>Paenibacillus sp. nov., isolated from tomato rhizosphere.</title>
        <authorList>
            <person name="Weon H.-Y."/>
            <person name="Lee S.A."/>
        </authorList>
    </citation>
    <scope>NUCLEOTIDE SEQUENCE [LARGE SCALE GENOMIC DNA]</scope>
    <source>
        <strain evidence="3 4">12200R-189</strain>
    </source>
</reference>
<name>A0A6C0G2D3_9BACL</name>
<evidence type="ECO:0000256" key="1">
    <source>
        <dbReference type="ARBA" id="ARBA00038322"/>
    </source>
</evidence>
<gene>
    <name evidence="3" type="ORF">GXP70_29190</name>
</gene>
<comment type="similarity">
    <text evidence="1">Belongs to the carotenoid/retinoid oxidoreductase family. CrtN subfamily.</text>
</comment>
<dbReference type="InterPro" id="IPR002937">
    <property type="entry name" value="Amino_oxidase"/>
</dbReference>
<dbReference type="PANTHER" id="PTHR43734:SF1">
    <property type="entry name" value="PHYTOENE DESATURASE"/>
    <property type="match status" value="1"/>
</dbReference>